<evidence type="ECO:0000313" key="2">
    <source>
        <dbReference type="Proteomes" id="UP001055072"/>
    </source>
</evidence>
<comment type="caution">
    <text evidence="1">The sequence shown here is derived from an EMBL/GenBank/DDBJ whole genome shotgun (WGS) entry which is preliminary data.</text>
</comment>
<gene>
    <name evidence="1" type="ORF">BDY19DRAFT_1030854</name>
</gene>
<proteinExistence type="predicted"/>
<reference evidence="1" key="1">
    <citation type="journal article" date="2021" name="Environ. Microbiol.">
        <title>Gene family expansions and transcriptome signatures uncover fungal adaptations to wood decay.</title>
        <authorList>
            <person name="Hage H."/>
            <person name="Miyauchi S."/>
            <person name="Viragh M."/>
            <person name="Drula E."/>
            <person name="Min B."/>
            <person name="Chaduli D."/>
            <person name="Navarro D."/>
            <person name="Favel A."/>
            <person name="Norest M."/>
            <person name="Lesage-Meessen L."/>
            <person name="Balint B."/>
            <person name="Merenyi Z."/>
            <person name="de Eugenio L."/>
            <person name="Morin E."/>
            <person name="Martinez A.T."/>
            <person name="Baldrian P."/>
            <person name="Stursova M."/>
            <person name="Martinez M.J."/>
            <person name="Novotny C."/>
            <person name="Magnuson J.K."/>
            <person name="Spatafora J.W."/>
            <person name="Maurice S."/>
            <person name="Pangilinan J."/>
            <person name="Andreopoulos W."/>
            <person name="LaButti K."/>
            <person name="Hundley H."/>
            <person name="Na H."/>
            <person name="Kuo A."/>
            <person name="Barry K."/>
            <person name="Lipzen A."/>
            <person name="Henrissat B."/>
            <person name="Riley R."/>
            <person name="Ahrendt S."/>
            <person name="Nagy L.G."/>
            <person name="Grigoriev I.V."/>
            <person name="Martin F."/>
            <person name="Rosso M.N."/>
        </authorList>
    </citation>
    <scope>NUCLEOTIDE SEQUENCE</scope>
    <source>
        <strain evidence="1">CBS 384.51</strain>
    </source>
</reference>
<evidence type="ECO:0000313" key="1">
    <source>
        <dbReference type="EMBL" id="KAI0091539.1"/>
    </source>
</evidence>
<accession>A0ACB8UBU4</accession>
<organism evidence="1 2">
    <name type="scientific">Irpex rosettiformis</name>
    <dbReference type="NCBI Taxonomy" id="378272"/>
    <lineage>
        <taxon>Eukaryota</taxon>
        <taxon>Fungi</taxon>
        <taxon>Dikarya</taxon>
        <taxon>Basidiomycota</taxon>
        <taxon>Agaricomycotina</taxon>
        <taxon>Agaricomycetes</taxon>
        <taxon>Polyporales</taxon>
        <taxon>Irpicaceae</taxon>
        <taxon>Irpex</taxon>
    </lineage>
</organism>
<dbReference type="Proteomes" id="UP001055072">
    <property type="component" value="Unassembled WGS sequence"/>
</dbReference>
<dbReference type="EMBL" id="MU274905">
    <property type="protein sequence ID" value="KAI0091539.1"/>
    <property type="molecule type" value="Genomic_DNA"/>
</dbReference>
<keyword evidence="2" id="KW-1185">Reference proteome</keyword>
<protein>
    <submittedName>
        <fullName evidence="1">Uncharacterized protein</fullName>
    </submittedName>
</protein>
<sequence length="483" mass="54829">MWLSAEKTFSIIRAGRGRWVSTGKGVGSDMLYSARLRMVQGFYTLSVELIIEIFSYLEHHDLLRCYQVAKRLQEIIFNTPALEYKVELGLTGNQDGSSSSSITERLARLRRLQHAWENPKPRLVDSIVAPSQSWSHSKWQKDVFFGRYPTSADRRRLEVFNISAAFAGKERLQDLSFDVPFDAYSVDFDQDLIALVRNSDSDDKSLPVESIIVWHWPTGALKSDDGCINAMCTDSGYLLVAKRPGHPPGRFGIFVYALADSTSRLLATFELPRLRWDFRAWLTASFFPREHTCGALHGGLSGSKTDFVPASVLVQFQWDRQYTLYTPLATFLSPEVLGVAHRHLHPSLYFPWDKWGPHSTRIFTEGNAIADICGYRAIFPDYILDFSPQTLRNAMSDSEETRDMIMREPNTVAEPVFAEPVSTSLPYRRITLTLPSTPNTAHPRSQMYRAFVDVDGPKLLRVTCDYILVPSSVEMFSLAEQDD</sequence>
<name>A0ACB8UBU4_9APHY</name>